<protein>
    <submittedName>
        <fullName evidence="2">HNH endonuclease</fullName>
    </submittedName>
</protein>
<dbReference type="GO" id="GO:0008270">
    <property type="term" value="F:zinc ion binding"/>
    <property type="evidence" value="ECO:0007669"/>
    <property type="project" value="InterPro"/>
</dbReference>
<dbReference type="GO" id="GO:0003676">
    <property type="term" value="F:nucleic acid binding"/>
    <property type="evidence" value="ECO:0007669"/>
    <property type="project" value="InterPro"/>
</dbReference>
<dbReference type="Pfam" id="PF01844">
    <property type="entry name" value="HNH"/>
    <property type="match status" value="1"/>
</dbReference>
<proteinExistence type="predicted"/>
<dbReference type="EMBL" id="NXIB02000048">
    <property type="protein sequence ID" value="PHX55570.1"/>
    <property type="molecule type" value="Genomic_DNA"/>
</dbReference>
<feature type="domain" description="HNH nuclease" evidence="1">
    <location>
        <begin position="9"/>
        <end position="64"/>
    </location>
</feature>
<dbReference type="SMART" id="SM00507">
    <property type="entry name" value="HNHc"/>
    <property type="match status" value="1"/>
</dbReference>
<dbReference type="RefSeq" id="WP_096830191.1">
    <property type="nucleotide sequence ID" value="NZ_NXIB02000048.1"/>
</dbReference>
<dbReference type="PANTHER" id="PTHR33877:SF1">
    <property type="entry name" value="TYPE IV METHYL-DIRECTED RESTRICTION ENZYME ECOKMCRA"/>
    <property type="match status" value="1"/>
</dbReference>
<keyword evidence="2" id="KW-0255">Endonuclease</keyword>
<evidence type="ECO:0000313" key="2">
    <source>
        <dbReference type="EMBL" id="PHX55570.1"/>
    </source>
</evidence>
<dbReference type="InterPro" id="IPR003615">
    <property type="entry name" value="HNH_nuc"/>
</dbReference>
<gene>
    <name evidence="2" type="ORF">CP500_010085</name>
</gene>
<keyword evidence="3" id="KW-1185">Reference proteome</keyword>
<dbReference type="InterPro" id="IPR002711">
    <property type="entry name" value="HNH"/>
</dbReference>
<dbReference type="OrthoDB" id="514018at2"/>
<comment type="caution">
    <text evidence="2">The sequence shown here is derived from an EMBL/GenBank/DDBJ whole genome shotgun (WGS) entry which is preliminary data.</text>
</comment>
<dbReference type="AlphaFoldDB" id="A0A2G4F1D4"/>
<reference evidence="2" key="1">
    <citation type="submission" date="2017-10" db="EMBL/GenBank/DDBJ databases">
        <title>Draft genome sequence of the planktic cyanobacteria Tychonema bourrellyi isolated from alpine lentic freshwater.</title>
        <authorList>
            <person name="Tett A."/>
            <person name="Armanini F."/>
            <person name="Asnicar F."/>
            <person name="Boscaini A."/>
            <person name="Pasolli E."/>
            <person name="Zolfo M."/>
            <person name="Donati C."/>
            <person name="Salmaso N."/>
            <person name="Segata N."/>
        </authorList>
    </citation>
    <scope>NUCLEOTIDE SEQUENCE</scope>
    <source>
        <strain evidence="2">FEM_GT703</strain>
    </source>
</reference>
<keyword evidence="2" id="KW-0540">Nuclease</keyword>
<evidence type="ECO:0000259" key="1">
    <source>
        <dbReference type="SMART" id="SM00507"/>
    </source>
</evidence>
<dbReference type="InterPro" id="IPR052892">
    <property type="entry name" value="NA-targeting_endonuclease"/>
</dbReference>
<dbReference type="Proteomes" id="UP000226442">
    <property type="component" value="Unassembled WGS sequence"/>
</dbReference>
<evidence type="ECO:0000313" key="3">
    <source>
        <dbReference type="Proteomes" id="UP000226442"/>
    </source>
</evidence>
<organism evidence="2 3">
    <name type="scientific">Tychonema bourrellyi FEM_GT703</name>
    <dbReference type="NCBI Taxonomy" id="2040638"/>
    <lineage>
        <taxon>Bacteria</taxon>
        <taxon>Bacillati</taxon>
        <taxon>Cyanobacteriota</taxon>
        <taxon>Cyanophyceae</taxon>
        <taxon>Oscillatoriophycideae</taxon>
        <taxon>Oscillatoriales</taxon>
        <taxon>Microcoleaceae</taxon>
        <taxon>Tychonema</taxon>
    </lineage>
</organism>
<dbReference type="CDD" id="cd00085">
    <property type="entry name" value="HNHc"/>
    <property type="match status" value="1"/>
</dbReference>
<dbReference type="PANTHER" id="PTHR33877">
    <property type="entry name" value="SLL1193 PROTEIN"/>
    <property type="match status" value="1"/>
</dbReference>
<name>A0A2G4F1D4_9CYAN</name>
<dbReference type="Gene3D" id="1.10.30.50">
    <property type="match status" value="1"/>
</dbReference>
<accession>A0A2G4F1D4</accession>
<dbReference type="GO" id="GO:0004519">
    <property type="term" value="F:endonuclease activity"/>
    <property type="evidence" value="ECO:0007669"/>
    <property type="project" value="UniProtKB-KW"/>
</dbReference>
<keyword evidence="2" id="KW-0378">Hydrolase</keyword>
<sequence>MSKTYVSASLRRMVCDRANGYCEYCLIPEALALSSHQIDHIIAEKHSGETVESNLALSCSICNKNKGSDIASIDPETGEVVRLYNPRKDRWEDNFQIQTESGTIQPLTAIGRVTVRLLQVNRAECLTERKLSIKIRY</sequence>